<sequence length="404" mass="44217">MSPYGTFYSTHPESQSNSKRNSMPCGHPQSTSSSEKRCPMSFAHKFSGVRSASKQPAPSGHEYSPPGEGDVRSVCPALNTMANHGYIPRNGQNLTFLTLFYGLKECYGLSTPLAIVLVLGGFLLIKRFPICLPFTVPKILAVRNPDGSRSQPGVIDLKLVGRHGGVEHNASLVHEDCPHGSMYPSIGIRHDWVENLVGDVLPPVKGYVKDPELLYISTPPEHVASPCSFTSHVKGLKEEMDETLISSSSISSRLEATGTSSSSSSHRREGTDSSSVTVVADEPEDAWKQFATKAYLDTLVSEADVGRMRARRERECEGKKMTGVNREIARGEMAIILGVWEQSVDLKDGKVKKGIPLPYLLTWLVEERLPEGWKPDHVQGLFDVVGRSKAIRRTAEAIGLASLY</sequence>
<proteinExistence type="inferred from homology"/>
<name>A0ABR3A4F0_9AGAR</name>
<gene>
    <name evidence="10" type="ORF">AAF712_004639</name>
</gene>
<evidence type="ECO:0000313" key="11">
    <source>
        <dbReference type="Proteomes" id="UP001437256"/>
    </source>
</evidence>
<evidence type="ECO:0000256" key="8">
    <source>
        <dbReference type="SAM" id="MobiDB-lite"/>
    </source>
</evidence>
<evidence type="ECO:0000256" key="1">
    <source>
        <dbReference type="ARBA" id="ARBA00001970"/>
    </source>
</evidence>
<comment type="caution">
    <text evidence="10">The sequence shown here is derived from an EMBL/GenBank/DDBJ whole genome shotgun (WGS) entry which is preliminary data.</text>
</comment>
<dbReference type="PANTHER" id="PTHR33577:SF9">
    <property type="entry name" value="PEROXIDASE STCC"/>
    <property type="match status" value="1"/>
</dbReference>
<dbReference type="EMBL" id="JBBXMP010000019">
    <property type="protein sequence ID" value="KAL0068254.1"/>
    <property type="molecule type" value="Genomic_DNA"/>
</dbReference>
<evidence type="ECO:0000256" key="6">
    <source>
        <dbReference type="ARBA" id="ARBA00023004"/>
    </source>
</evidence>
<feature type="compositionally biased region" description="Low complexity" evidence="8">
    <location>
        <begin position="247"/>
        <end position="264"/>
    </location>
</feature>
<dbReference type="PROSITE" id="PS51405">
    <property type="entry name" value="HEME_HALOPEROXIDASE"/>
    <property type="match status" value="1"/>
</dbReference>
<comment type="similarity">
    <text evidence="7">Belongs to the chloroperoxidase family.</text>
</comment>
<evidence type="ECO:0000256" key="2">
    <source>
        <dbReference type="ARBA" id="ARBA00022559"/>
    </source>
</evidence>
<accession>A0ABR3A4F0</accession>
<dbReference type="InterPro" id="IPR000028">
    <property type="entry name" value="Chloroperoxidase"/>
</dbReference>
<feature type="compositionally biased region" description="Polar residues" evidence="8">
    <location>
        <begin position="7"/>
        <end position="21"/>
    </location>
</feature>
<evidence type="ECO:0000256" key="7">
    <source>
        <dbReference type="ARBA" id="ARBA00025795"/>
    </source>
</evidence>
<dbReference type="InterPro" id="IPR036851">
    <property type="entry name" value="Chloroperoxidase-like_sf"/>
</dbReference>
<comment type="cofactor">
    <cofactor evidence="1">
        <name>heme b</name>
        <dbReference type="ChEBI" id="CHEBI:60344"/>
    </cofactor>
</comment>
<evidence type="ECO:0000256" key="4">
    <source>
        <dbReference type="ARBA" id="ARBA00022723"/>
    </source>
</evidence>
<dbReference type="Proteomes" id="UP001437256">
    <property type="component" value="Unassembled WGS sequence"/>
</dbReference>
<feature type="domain" description="Heme haloperoxidase family profile" evidence="9">
    <location>
        <begin position="59"/>
        <end position="386"/>
    </location>
</feature>
<keyword evidence="4" id="KW-0479">Metal-binding</keyword>
<evidence type="ECO:0000256" key="3">
    <source>
        <dbReference type="ARBA" id="ARBA00022617"/>
    </source>
</evidence>
<feature type="region of interest" description="Disordered" evidence="8">
    <location>
        <begin position="247"/>
        <end position="277"/>
    </location>
</feature>
<feature type="region of interest" description="Disordered" evidence="8">
    <location>
        <begin position="1"/>
        <end position="38"/>
    </location>
</feature>
<protein>
    <recommendedName>
        <fullName evidence="9">Heme haloperoxidase family profile domain-containing protein</fullName>
    </recommendedName>
</protein>
<dbReference type="Pfam" id="PF01328">
    <property type="entry name" value="Peroxidase_2"/>
    <property type="match status" value="1"/>
</dbReference>
<keyword evidence="11" id="KW-1185">Reference proteome</keyword>
<keyword evidence="6" id="KW-0408">Iron</keyword>
<keyword evidence="3" id="KW-0349">Heme</keyword>
<evidence type="ECO:0000256" key="5">
    <source>
        <dbReference type="ARBA" id="ARBA00023002"/>
    </source>
</evidence>
<evidence type="ECO:0000313" key="10">
    <source>
        <dbReference type="EMBL" id="KAL0068254.1"/>
    </source>
</evidence>
<dbReference type="Gene3D" id="1.10.489.10">
    <property type="entry name" value="Chloroperoxidase-like"/>
    <property type="match status" value="1"/>
</dbReference>
<reference evidence="10 11" key="1">
    <citation type="submission" date="2024-05" db="EMBL/GenBank/DDBJ databases">
        <title>A draft genome resource for the thread blight pathogen Marasmius tenuissimus strain MS-2.</title>
        <authorList>
            <person name="Yulfo-Soto G.E."/>
            <person name="Baruah I.K."/>
            <person name="Amoako-Attah I."/>
            <person name="Bukari Y."/>
            <person name="Meinhardt L.W."/>
            <person name="Bailey B.A."/>
            <person name="Cohen S.P."/>
        </authorList>
    </citation>
    <scope>NUCLEOTIDE SEQUENCE [LARGE SCALE GENOMIC DNA]</scope>
    <source>
        <strain evidence="10 11">MS-2</strain>
    </source>
</reference>
<organism evidence="10 11">
    <name type="scientific">Marasmius tenuissimus</name>
    <dbReference type="NCBI Taxonomy" id="585030"/>
    <lineage>
        <taxon>Eukaryota</taxon>
        <taxon>Fungi</taxon>
        <taxon>Dikarya</taxon>
        <taxon>Basidiomycota</taxon>
        <taxon>Agaricomycotina</taxon>
        <taxon>Agaricomycetes</taxon>
        <taxon>Agaricomycetidae</taxon>
        <taxon>Agaricales</taxon>
        <taxon>Marasmiineae</taxon>
        <taxon>Marasmiaceae</taxon>
        <taxon>Marasmius</taxon>
    </lineage>
</organism>
<keyword evidence="5" id="KW-0560">Oxidoreductase</keyword>
<dbReference type="SUPFAM" id="SSF47571">
    <property type="entry name" value="Cloroperoxidase"/>
    <property type="match status" value="1"/>
</dbReference>
<keyword evidence="2" id="KW-0575">Peroxidase</keyword>
<evidence type="ECO:0000259" key="9">
    <source>
        <dbReference type="PROSITE" id="PS51405"/>
    </source>
</evidence>
<dbReference type="PANTHER" id="PTHR33577">
    <property type="entry name" value="STERIGMATOCYSTIN BIOSYNTHESIS PEROXIDASE STCC-RELATED"/>
    <property type="match status" value="1"/>
</dbReference>